<evidence type="ECO:0000256" key="5">
    <source>
        <dbReference type="ARBA" id="ARBA00022801"/>
    </source>
</evidence>
<dbReference type="InterPro" id="IPR002716">
    <property type="entry name" value="PIN_dom"/>
</dbReference>
<protein>
    <recommendedName>
        <fullName evidence="9">PIN domain-containing protein</fullName>
    </recommendedName>
</protein>
<keyword evidence="11" id="KW-1185">Reference proteome</keyword>
<feature type="compositionally biased region" description="Basic and acidic residues" evidence="8">
    <location>
        <begin position="151"/>
        <end position="168"/>
    </location>
</feature>
<sequence>MTHPKGVLDTSTVLRLDELTTPDLPDESVITTITLAELTVGPLVATDDETRSARQLQVQNAESVYGDPLPFDAAAARTFGLVAAALRATGKKKGARAFDALIAAICISNELPLYTFNARDFENISGLEVVALPRFESPTVRVTGRVGEAGSGREDLGTVERQENLADE</sequence>
<dbReference type="PANTHER" id="PTHR33653">
    <property type="entry name" value="RIBONUCLEASE VAPC2"/>
    <property type="match status" value="1"/>
</dbReference>
<dbReference type="CDD" id="cd18732">
    <property type="entry name" value="PIN_MtVapC4-C5_like"/>
    <property type="match status" value="1"/>
</dbReference>
<reference evidence="11" key="1">
    <citation type="journal article" date="2019" name="Int. J. Syst. Evol. Microbiol.">
        <title>The Global Catalogue of Microorganisms (GCM) 10K type strain sequencing project: providing services to taxonomists for standard genome sequencing and annotation.</title>
        <authorList>
            <consortium name="The Broad Institute Genomics Platform"/>
            <consortium name="The Broad Institute Genome Sequencing Center for Infectious Disease"/>
            <person name="Wu L."/>
            <person name="Ma J."/>
        </authorList>
    </citation>
    <scope>NUCLEOTIDE SEQUENCE [LARGE SCALE GENOMIC DNA]</scope>
    <source>
        <strain evidence="11">JCM 17688</strain>
    </source>
</reference>
<keyword evidence="6" id="KW-0460">Magnesium</keyword>
<dbReference type="InterPro" id="IPR050556">
    <property type="entry name" value="Type_II_TA_system_RNase"/>
</dbReference>
<keyword evidence="5" id="KW-0378">Hydrolase</keyword>
<keyword evidence="3" id="KW-0540">Nuclease</keyword>
<evidence type="ECO:0000259" key="9">
    <source>
        <dbReference type="Pfam" id="PF01850"/>
    </source>
</evidence>
<comment type="similarity">
    <text evidence="7">Belongs to the PINc/VapC protein family.</text>
</comment>
<evidence type="ECO:0000256" key="8">
    <source>
        <dbReference type="SAM" id="MobiDB-lite"/>
    </source>
</evidence>
<dbReference type="PANTHER" id="PTHR33653:SF1">
    <property type="entry name" value="RIBONUCLEASE VAPC2"/>
    <property type="match status" value="1"/>
</dbReference>
<dbReference type="SUPFAM" id="SSF88723">
    <property type="entry name" value="PIN domain-like"/>
    <property type="match status" value="1"/>
</dbReference>
<gene>
    <name evidence="10" type="ORF">GCM10023147_06760</name>
</gene>
<evidence type="ECO:0000256" key="1">
    <source>
        <dbReference type="ARBA" id="ARBA00001946"/>
    </source>
</evidence>
<keyword evidence="2" id="KW-1277">Toxin-antitoxin system</keyword>
<feature type="region of interest" description="Disordered" evidence="8">
    <location>
        <begin position="146"/>
        <end position="168"/>
    </location>
</feature>
<dbReference type="Gene3D" id="3.40.50.1010">
    <property type="entry name" value="5'-nuclease"/>
    <property type="match status" value="1"/>
</dbReference>
<evidence type="ECO:0000256" key="6">
    <source>
        <dbReference type="ARBA" id="ARBA00022842"/>
    </source>
</evidence>
<dbReference type="Pfam" id="PF01850">
    <property type="entry name" value="PIN"/>
    <property type="match status" value="1"/>
</dbReference>
<evidence type="ECO:0000256" key="7">
    <source>
        <dbReference type="ARBA" id="ARBA00038093"/>
    </source>
</evidence>
<dbReference type="InterPro" id="IPR029060">
    <property type="entry name" value="PIN-like_dom_sf"/>
</dbReference>
<dbReference type="EMBL" id="BAABFR010000006">
    <property type="protein sequence ID" value="GAA4385221.1"/>
    <property type="molecule type" value="Genomic_DNA"/>
</dbReference>
<evidence type="ECO:0000313" key="11">
    <source>
        <dbReference type="Proteomes" id="UP001500635"/>
    </source>
</evidence>
<feature type="domain" description="PIN" evidence="9">
    <location>
        <begin position="26"/>
        <end position="125"/>
    </location>
</feature>
<organism evidence="10 11">
    <name type="scientific">Tsukamurella soli</name>
    <dbReference type="NCBI Taxonomy" id="644556"/>
    <lineage>
        <taxon>Bacteria</taxon>
        <taxon>Bacillati</taxon>
        <taxon>Actinomycetota</taxon>
        <taxon>Actinomycetes</taxon>
        <taxon>Mycobacteriales</taxon>
        <taxon>Tsukamurellaceae</taxon>
        <taxon>Tsukamurella</taxon>
    </lineage>
</organism>
<comment type="caution">
    <text evidence="10">The sequence shown here is derived from an EMBL/GenBank/DDBJ whole genome shotgun (WGS) entry which is preliminary data.</text>
</comment>
<evidence type="ECO:0000256" key="4">
    <source>
        <dbReference type="ARBA" id="ARBA00022723"/>
    </source>
</evidence>
<dbReference type="Proteomes" id="UP001500635">
    <property type="component" value="Unassembled WGS sequence"/>
</dbReference>
<proteinExistence type="inferred from homology"/>
<evidence type="ECO:0000313" key="10">
    <source>
        <dbReference type="EMBL" id="GAA4385221.1"/>
    </source>
</evidence>
<accession>A0ABP8J5M3</accession>
<comment type="cofactor">
    <cofactor evidence="1">
        <name>Mg(2+)</name>
        <dbReference type="ChEBI" id="CHEBI:18420"/>
    </cofactor>
</comment>
<keyword evidence="4" id="KW-0479">Metal-binding</keyword>
<evidence type="ECO:0000256" key="3">
    <source>
        <dbReference type="ARBA" id="ARBA00022722"/>
    </source>
</evidence>
<dbReference type="RefSeq" id="WP_344990826.1">
    <property type="nucleotide sequence ID" value="NZ_BAABFR010000006.1"/>
</dbReference>
<name>A0ABP8J5M3_9ACTN</name>
<evidence type="ECO:0000256" key="2">
    <source>
        <dbReference type="ARBA" id="ARBA00022649"/>
    </source>
</evidence>